<dbReference type="InterPro" id="IPR006015">
    <property type="entry name" value="Universal_stress_UspA"/>
</dbReference>
<name>A0A5P9P9U4_9EURY</name>
<evidence type="ECO:0000259" key="2">
    <source>
        <dbReference type="Pfam" id="PF00582"/>
    </source>
</evidence>
<protein>
    <submittedName>
        <fullName evidence="3">Universal stress protein</fullName>
    </submittedName>
</protein>
<feature type="domain" description="UspA" evidence="2">
    <location>
        <begin position="2"/>
        <end position="139"/>
    </location>
</feature>
<dbReference type="PANTHER" id="PTHR46268">
    <property type="entry name" value="STRESS RESPONSE PROTEIN NHAX"/>
    <property type="match status" value="1"/>
</dbReference>
<organism evidence="3 4">
    <name type="scientific">Natronorubrum aibiense</name>
    <dbReference type="NCBI Taxonomy" id="348826"/>
    <lineage>
        <taxon>Archaea</taxon>
        <taxon>Methanobacteriati</taxon>
        <taxon>Methanobacteriota</taxon>
        <taxon>Stenosarchaea group</taxon>
        <taxon>Halobacteria</taxon>
        <taxon>Halobacteriales</taxon>
        <taxon>Natrialbaceae</taxon>
        <taxon>Natronorubrum</taxon>
    </lineage>
</organism>
<geneLocation type="plasmid" evidence="3 4">
    <name>unnamed3</name>
</geneLocation>
<sequence length="144" mass="15814">MHTILLPIDESETRAKRAAEIVRDLPGEPSEKAVILLNVSASTKQPWLQEFESQRDEGRAEPELPDSTTVAYELLADAGVEVETRLERGDIIEQILAVADEIDADNIIMSGRKKSAAGKMLFGSVTQSVLLESTRPVTVLLDEQ</sequence>
<keyword evidence="4" id="KW-1185">Reference proteome</keyword>
<dbReference type="Pfam" id="PF00582">
    <property type="entry name" value="Usp"/>
    <property type="match status" value="1"/>
</dbReference>
<dbReference type="PRINTS" id="PR01438">
    <property type="entry name" value="UNVRSLSTRESS"/>
</dbReference>
<accession>A0A5P9P9U4</accession>
<dbReference type="CDD" id="cd00293">
    <property type="entry name" value="USP-like"/>
    <property type="match status" value="1"/>
</dbReference>
<reference evidence="3 4" key="1">
    <citation type="journal article" date="2007" name="Int. J. Syst. Evol. Microbiol.">
        <title>Natronorubrum sulfidifaciens sp. nov., an extremely haloalkaliphilic archaeon isolated from Aiding salt lake in Xin-Jiang, China.</title>
        <authorList>
            <person name="Cui H.L."/>
            <person name="Tohty D."/>
            <person name="Liu H.C."/>
            <person name="Liu S.J."/>
            <person name="Oren A."/>
            <person name="Zhou P.J."/>
        </authorList>
    </citation>
    <scope>NUCLEOTIDE SEQUENCE [LARGE SCALE GENOMIC DNA]</scope>
    <source>
        <strain evidence="3 4">7-3</strain>
        <plasmid evidence="3">unnamed3</plasmid>
    </source>
</reference>
<evidence type="ECO:0000313" key="3">
    <source>
        <dbReference type="EMBL" id="QFU84896.1"/>
    </source>
</evidence>
<dbReference type="EMBL" id="CP045491">
    <property type="protein sequence ID" value="QFU84896.1"/>
    <property type="molecule type" value="Genomic_DNA"/>
</dbReference>
<keyword evidence="3" id="KW-0614">Plasmid</keyword>
<comment type="similarity">
    <text evidence="1">Belongs to the universal stress protein A family.</text>
</comment>
<dbReference type="RefSeq" id="WP_152944454.1">
    <property type="nucleotide sequence ID" value="NZ_CP045491.1"/>
</dbReference>
<dbReference type="AlphaFoldDB" id="A0A5P9P9U4"/>
<dbReference type="InterPro" id="IPR006016">
    <property type="entry name" value="UspA"/>
</dbReference>
<dbReference type="KEGG" id="nas:GCU68_20445"/>
<dbReference type="Gene3D" id="3.40.50.620">
    <property type="entry name" value="HUPs"/>
    <property type="match status" value="1"/>
</dbReference>
<evidence type="ECO:0000256" key="1">
    <source>
        <dbReference type="ARBA" id="ARBA00008791"/>
    </source>
</evidence>
<dbReference type="InterPro" id="IPR014729">
    <property type="entry name" value="Rossmann-like_a/b/a_fold"/>
</dbReference>
<evidence type="ECO:0000313" key="4">
    <source>
        <dbReference type="Proteomes" id="UP000326170"/>
    </source>
</evidence>
<dbReference type="GeneID" id="42303432"/>
<gene>
    <name evidence="3" type="ORF">GCU68_20445</name>
</gene>
<dbReference type="OrthoDB" id="281037at2157"/>
<dbReference type="PANTHER" id="PTHR46268:SF6">
    <property type="entry name" value="UNIVERSAL STRESS PROTEIN UP12"/>
    <property type="match status" value="1"/>
</dbReference>
<proteinExistence type="inferred from homology"/>
<dbReference type="SUPFAM" id="SSF52402">
    <property type="entry name" value="Adenine nucleotide alpha hydrolases-like"/>
    <property type="match status" value="1"/>
</dbReference>
<dbReference type="Proteomes" id="UP000326170">
    <property type="component" value="Plasmid unnamed3"/>
</dbReference>